<dbReference type="GO" id="GO:0005524">
    <property type="term" value="F:ATP binding"/>
    <property type="evidence" value="ECO:0007669"/>
    <property type="project" value="UniProtKB-KW"/>
</dbReference>
<evidence type="ECO:0000256" key="3">
    <source>
        <dbReference type="ARBA" id="ARBA00012217"/>
    </source>
</evidence>
<dbReference type="CDD" id="cd01415">
    <property type="entry name" value="SAICAR_synt_PurC"/>
    <property type="match status" value="1"/>
</dbReference>
<dbReference type="Proteomes" id="UP000182125">
    <property type="component" value="Unassembled WGS sequence"/>
</dbReference>
<dbReference type="InterPro" id="IPR050089">
    <property type="entry name" value="SAICAR_synthetase"/>
</dbReference>
<dbReference type="NCBIfam" id="TIGR00081">
    <property type="entry name" value="purC"/>
    <property type="match status" value="1"/>
</dbReference>
<dbReference type="HAMAP" id="MF_00137">
    <property type="entry name" value="SAICAR_synth"/>
    <property type="match status" value="1"/>
</dbReference>
<dbReference type="GO" id="GO:0004639">
    <property type="term" value="F:phosphoribosylaminoimidazolesuccinocarboxamide synthase activity"/>
    <property type="evidence" value="ECO:0007669"/>
    <property type="project" value="UniProtKB-UniRule"/>
</dbReference>
<evidence type="ECO:0000256" key="2">
    <source>
        <dbReference type="ARBA" id="ARBA00010190"/>
    </source>
</evidence>
<keyword evidence="5 11" id="KW-0436">Ligase</keyword>
<dbReference type="PANTHER" id="PTHR43599">
    <property type="entry name" value="MULTIFUNCTIONAL PROTEIN ADE2"/>
    <property type="match status" value="1"/>
</dbReference>
<keyword evidence="8 11" id="KW-0067">ATP-binding</keyword>
<comment type="similarity">
    <text evidence="2 11">Belongs to the SAICAR synthetase family.</text>
</comment>
<reference evidence="13 14" key="1">
    <citation type="submission" date="2016-10" db="EMBL/GenBank/DDBJ databases">
        <authorList>
            <person name="de Groot N.N."/>
        </authorList>
    </citation>
    <scope>NUCLEOTIDE SEQUENCE [LARGE SCALE GENOMIC DNA]</scope>
    <source>
        <strain evidence="13 14">OGL-20</strain>
    </source>
</reference>
<dbReference type="PROSITE" id="PS01058">
    <property type="entry name" value="SAICAR_SYNTHETASE_2"/>
    <property type="match status" value="1"/>
</dbReference>
<dbReference type="FunFam" id="3.30.470.20:FF:000006">
    <property type="entry name" value="Phosphoribosylaminoimidazole-succinocarboxamide synthase"/>
    <property type="match status" value="1"/>
</dbReference>
<dbReference type="Gene3D" id="3.30.470.20">
    <property type="entry name" value="ATP-grasp fold, B domain"/>
    <property type="match status" value="1"/>
</dbReference>
<evidence type="ECO:0000256" key="9">
    <source>
        <dbReference type="ARBA" id="ARBA00030409"/>
    </source>
</evidence>
<dbReference type="GO" id="GO:0009236">
    <property type="term" value="P:cobalamin biosynthetic process"/>
    <property type="evidence" value="ECO:0007669"/>
    <property type="project" value="InterPro"/>
</dbReference>
<evidence type="ECO:0000256" key="4">
    <source>
        <dbReference type="ARBA" id="ARBA00016460"/>
    </source>
</evidence>
<evidence type="ECO:0000313" key="13">
    <source>
        <dbReference type="EMBL" id="SEW16819.1"/>
    </source>
</evidence>
<protein>
    <recommendedName>
        <fullName evidence="4 11">Phosphoribosylaminoimidazole-succinocarboxamide synthase</fullName>
        <ecNumber evidence="3 11">6.3.2.6</ecNumber>
    </recommendedName>
    <alternativeName>
        <fullName evidence="9 11">SAICAR synthetase</fullName>
    </alternativeName>
</protein>
<dbReference type="InterPro" id="IPR033934">
    <property type="entry name" value="SAICAR_synt_PurC"/>
</dbReference>
<keyword evidence="7 11" id="KW-0658">Purine biosynthesis</keyword>
<evidence type="ECO:0000256" key="8">
    <source>
        <dbReference type="ARBA" id="ARBA00022840"/>
    </source>
</evidence>
<dbReference type="PANTHER" id="PTHR43599:SF3">
    <property type="entry name" value="SI:DKEY-6E2.2"/>
    <property type="match status" value="1"/>
</dbReference>
<accession>A0A1I0PRC7</accession>
<proteinExistence type="inferred from homology"/>
<evidence type="ECO:0000256" key="7">
    <source>
        <dbReference type="ARBA" id="ARBA00022755"/>
    </source>
</evidence>
<comment type="pathway">
    <text evidence="1 11">Purine metabolism; IMP biosynthesis via de novo pathway; 5-amino-1-(5-phospho-D-ribosyl)imidazole-4-carboxamide from 5-amino-1-(5-phospho-D-ribosyl)imidazole-4-carboxylate: step 1/2.</text>
</comment>
<dbReference type="Pfam" id="PF01259">
    <property type="entry name" value="SAICAR_synt"/>
    <property type="match status" value="1"/>
</dbReference>
<dbReference type="GO" id="GO:0006189">
    <property type="term" value="P:'de novo' IMP biosynthetic process"/>
    <property type="evidence" value="ECO:0007669"/>
    <property type="project" value="UniProtKB-UniRule"/>
</dbReference>
<dbReference type="InterPro" id="IPR018236">
    <property type="entry name" value="SAICAR_synthetase_CS"/>
</dbReference>
<sequence length="244" mass="27932">MEKFYIKMVKPMQVYEGKAKKVIPLDDGNAIMEFKDDATAFDGRKKGQFRGKGWLNAQISAVLFKVLEERGVKTHFIGVAGDNRLIVERLKMYPLEVVVRNVVAGSLKKRLPLEEGTELKEPIVELYYKDDGLGDPMINHHHAKVLGISQDEIREMERIALKVNEILREYFAERGVILVDFKLEFGKNGRGEIILGDEISPDTCRFWDAETKKSLDKDVFRFDKGDLVKAYEELYERLTGSSLS</sequence>
<dbReference type="InterPro" id="IPR028923">
    <property type="entry name" value="SAICAR_synt/ADE2_N"/>
</dbReference>
<evidence type="ECO:0000256" key="10">
    <source>
        <dbReference type="ARBA" id="ARBA00048475"/>
    </source>
</evidence>
<name>A0A1I0PRC7_9EURY</name>
<evidence type="ECO:0000256" key="11">
    <source>
        <dbReference type="HAMAP-Rule" id="MF_00137"/>
    </source>
</evidence>
<dbReference type="PROSITE" id="PS01057">
    <property type="entry name" value="SAICAR_SYNTHETASE_1"/>
    <property type="match status" value="1"/>
</dbReference>
<gene>
    <name evidence="11" type="primary">purC</name>
    <name evidence="13" type="ORF">SAMN05216170_2009</name>
</gene>
<dbReference type="EMBL" id="FOIW01000002">
    <property type="protein sequence ID" value="SEW16819.1"/>
    <property type="molecule type" value="Genomic_DNA"/>
</dbReference>
<dbReference type="Gene3D" id="3.30.200.20">
    <property type="entry name" value="Phosphorylase Kinase, domain 1"/>
    <property type="match status" value="1"/>
</dbReference>
<evidence type="ECO:0000259" key="12">
    <source>
        <dbReference type="Pfam" id="PF01259"/>
    </source>
</evidence>
<evidence type="ECO:0000313" key="14">
    <source>
        <dbReference type="Proteomes" id="UP000182125"/>
    </source>
</evidence>
<evidence type="ECO:0000256" key="1">
    <source>
        <dbReference type="ARBA" id="ARBA00004672"/>
    </source>
</evidence>
<organism evidence="13 14">
    <name type="scientific">Thermococcus thioreducens</name>
    <dbReference type="NCBI Taxonomy" id="277988"/>
    <lineage>
        <taxon>Archaea</taxon>
        <taxon>Methanobacteriati</taxon>
        <taxon>Methanobacteriota</taxon>
        <taxon>Thermococci</taxon>
        <taxon>Thermococcales</taxon>
        <taxon>Thermococcaceae</taxon>
        <taxon>Thermococcus</taxon>
    </lineage>
</organism>
<dbReference type="UniPathway" id="UPA00074">
    <property type="reaction ID" value="UER00131"/>
</dbReference>
<dbReference type="FunFam" id="3.30.200.20:FF:000086">
    <property type="entry name" value="Phosphoribosylaminoimidazole-succinocarboxamide synthase"/>
    <property type="match status" value="1"/>
</dbReference>
<comment type="catalytic activity">
    <reaction evidence="10 11">
        <text>5-amino-1-(5-phospho-D-ribosyl)imidazole-4-carboxylate + L-aspartate + ATP = (2S)-2-[5-amino-1-(5-phospho-beta-D-ribosyl)imidazole-4-carboxamido]succinate + ADP + phosphate + 2 H(+)</text>
        <dbReference type="Rhea" id="RHEA:22628"/>
        <dbReference type="ChEBI" id="CHEBI:15378"/>
        <dbReference type="ChEBI" id="CHEBI:29991"/>
        <dbReference type="ChEBI" id="CHEBI:30616"/>
        <dbReference type="ChEBI" id="CHEBI:43474"/>
        <dbReference type="ChEBI" id="CHEBI:58443"/>
        <dbReference type="ChEBI" id="CHEBI:77657"/>
        <dbReference type="ChEBI" id="CHEBI:456216"/>
        <dbReference type="EC" id="6.3.2.6"/>
    </reaction>
</comment>
<dbReference type="AlphaFoldDB" id="A0A1I0PRC7"/>
<evidence type="ECO:0000256" key="5">
    <source>
        <dbReference type="ARBA" id="ARBA00022598"/>
    </source>
</evidence>
<dbReference type="SUPFAM" id="SSF56104">
    <property type="entry name" value="SAICAR synthase-like"/>
    <property type="match status" value="1"/>
</dbReference>
<dbReference type="EC" id="6.3.2.6" evidence="3 11"/>
<keyword evidence="6 11" id="KW-0547">Nucleotide-binding</keyword>
<dbReference type="InterPro" id="IPR001636">
    <property type="entry name" value="SAICAR_synth"/>
</dbReference>
<evidence type="ECO:0000256" key="6">
    <source>
        <dbReference type="ARBA" id="ARBA00022741"/>
    </source>
</evidence>
<feature type="domain" description="SAICAR synthetase/ADE2 N-terminal" evidence="12">
    <location>
        <begin position="14"/>
        <end position="237"/>
    </location>
</feature>